<dbReference type="InterPro" id="IPR036875">
    <property type="entry name" value="Znf_CCHC_sf"/>
</dbReference>
<feature type="region of interest" description="Disordered" evidence="1">
    <location>
        <begin position="159"/>
        <end position="180"/>
    </location>
</feature>
<feature type="domain" description="CCHC-type" evidence="2">
    <location>
        <begin position="114"/>
        <end position="130"/>
    </location>
</feature>
<accession>A0A833VRX2</accession>
<keyword evidence="4" id="KW-1185">Reference proteome</keyword>
<dbReference type="InterPro" id="IPR001878">
    <property type="entry name" value="Znf_CCHC"/>
</dbReference>
<name>A0A833VRX2_9POAL</name>
<dbReference type="EMBL" id="SWLB01000004">
    <property type="protein sequence ID" value="KAF3339330.1"/>
    <property type="molecule type" value="Genomic_DNA"/>
</dbReference>
<dbReference type="AlphaFoldDB" id="A0A833VRX2"/>
<evidence type="ECO:0000313" key="4">
    <source>
        <dbReference type="Proteomes" id="UP000623129"/>
    </source>
</evidence>
<dbReference type="Proteomes" id="UP000623129">
    <property type="component" value="Unassembled WGS sequence"/>
</dbReference>
<evidence type="ECO:0000313" key="3">
    <source>
        <dbReference type="EMBL" id="KAF3339330.1"/>
    </source>
</evidence>
<dbReference type="GO" id="GO:0003676">
    <property type="term" value="F:nucleic acid binding"/>
    <property type="evidence" value="ECO:0007669"/>
    <property type="project" value="InterPro"/>
</dbReference>
<organism evidence="3 4">
    <name type="scientific">Carex littledalei</name>
    <dbReference type="NCBI Taxonomy" id="544730"/>
    <lineage>
        <taxon>Eukaryota</taxon>
        <taxon>Viridiplantae</taxon>
        <taxon>Streptophyta</taxon>
        <taxon>Embryophyta</taxon>
        <taxon>Tracheophyta</taxon>
        <taxon>Spermatophyta</taxon>
        <taxon>Magnoliopsida</taxon>
        <taxon>Liliopsida</taxon>
        <taxon>Poales</taxon>
        <taxon>Cyperaceae</taxon>
        <taxon>Cyperoideae</taxon>
        <taxon>Cariceae</taxon>
        <taxon>Carex</taxon>
        <taxon>Carex subgen. Euthyceras</taxon>
    </lineage>
</organism>
<evidence type="ECO:0000256" key="1">
    <source>
        <dbReference type="SAM" id="MobiDB-lite"/>
    </source>
</evidence>
<feature type="domain" description="CCHC-type" evidence="2">
    <location>
        <begin position="133"/>
        <end position="149"/>
    </location>
</feature>
<proteinExistence type="predicted"/>
<sequence length="771" mass="85284">MASLSARLAEKQAILQRIEARRAAATTPTYAEIVALGRTEGVSPRKPNLLHPPFQQPQDLFRPITTTCNCINEAHIDGGWTKVTRKRRTRAPEKERKPVTLLNKRILTLKAEGRCFKCLDRGHTQFNCRNGVKCHNCHGIGHISKICTAARKKHINLQGTEPQHLKNRTTEQPTEQPTAKEMDLETWETAPMLSPNLIGIRAPKLRVFFPPNDNLRSSNALLHRSVVVLIGPRAAAVPDLHGRIATAVATTFGCHPAEFKVETLEPSAGDLIVEFPSNILRNLAVHVGVFTIARGIDVQLRAWSPNLNMVRDPTTHQARITLHGVPTQYWNFPDINHLISGFGYAVSMSPVITNGNYETLRVLVACYDPSTIPPSISVHKNPFSKVAYIHIEGWVHIPPPSPPPPTFPDEDDQGSSNLGPLRTAHRHRTPTNRSAAGYNNHPMRHGMRRAPNPRAGRDYAGRNGDIPCDNPKTRPINPMETPVLHPTLNPVTRVSIEEGDHQKENPNPSFTPALPQIFSSEHAIAVNSYRKWRTAFFSLIWHLPPIQQQKKGLSITEFGDSGQQPCGDTCHSFINKEDSANTLESIAEEKEKSGACYAAQEEMSLHTTSPIHDIIQTGPPSHAMPASPLAITQGLHLLTLAATANHETPQLIEEGPPGFEGPPKYKQKKIVTRRSSRLQNRNQGHYISAIDQARATQGFITVPKLMQRPKAKPKTIPKPPMEYLATYNPLSQAHAEAVVAAASAELDGDLRRKIEEATRDLSQEVAIVAVT</sequence>
<dbReference type="OrthoDB" id="694475at2759"/>
<feature type="region of interest" description="Disordered" evidence="1">
    <location>
        <begin position="399"/>
        <end position="486"/>
    </location>
</feature>
<dbReference type="Gene3D" id="4.10.60.10">
    <property type="entry name" value="Zinc finger, CCHC-type"/>
    <property type="match status" value="1"/>
</dbReference>
<dbReference type="SMART" id="SM00343">
    <property type="entry name" value="ZnF_C2HC"/>
    <property type="match status" value="2"/>
</dbReference>
<dbReference type="SUPFAM" id="SSF57756">
    <property type="entry name" value="Retrovirus zinc finger-like domains"/>
    <property type="match status" value="1"/>
</dbReference>
<evidence type="ECO:0000259" key="2">
    <source>
        <dbReference type="SMART" id="SM00343"/>
    </source>
</evidence>
<reference evidence="3" key="1">
    <citation type="submission" date="2020-01" db="EMBL/GenBank/DDBJ databases">
        <title>Genome sequence of Kobresia littledalei, the first chromosome-level genome in the family Cyperaceae.</title>
        <authorList>
            <person name="Qu G."/>
        </authorList>
    </citation>
    <scope>NUCLEOTIDE SEQUENCE</scope>
    <source>
        <strain evidence="3">C.B.Clarke</strain>
        <tissue evidence="3">Leaf</tissue>
    </source>
</reference>
<gene>
    <name evidence="3" type="ORF">FCM35_KLT16801</name>
</gene>
<dbReference type="GO" id="GO:0008270">
    <property type="term" value="F:zinc ion binding"/>
    <property type="evidence" value="ECO:0007669"/>
    <property type="project" value="InterPro"/>
</dbReference>
<protein>
    <submittedName>
        <fullName evidence="3">Zinc knuckle</fullName>
    </submittedName>
</protein>
<comment type="caution">
    <text evidence="3">The sequence shown here is derived from an EMBL/GenBank/DDBJ whole genome shotgun (WGS) entry which is preliminary data.</text>
</comment>